<gene>
    <name evidence="2" type="ORF">HOV93_11790</name>
</gene>
<comment type="caution">
    <text evidence="2">The sequence shown here is derived from an EMBL/GenBank/DDBJ whole genome shotgun (WGS) entry which is preliminary data.</text>
</comment>
<dbReference type="InterPro" id="IPR011009">
    <property type="entry name" value="Kinase-like_dom_sf"/>
</dbReference>
<name>A0A7V8V313_9BACT</name>
<dbReference type="EMBL" id="JABRWO010000002">
    <property type="protein sequence ID" value="MBA2114025.1"/>
    <property type="molecule type" value="Genomic_DNA"/>
</dbReference>
<dbReference type="Pfam" id="PF01636">
    <property type="entry name" value="APH"/>
    <property type="match status" value="1"/>
</dbReference>
<dbReference type="AlphaFoldDB" id="A0A7V8V313"/>
<dbReference type="Proteomes" id="UP000551616">
    <property type="component" value="Unassembled WGS sequence"/>
</dbReference>
<dbReference type="Gene3D" id="3.30.200.20">
    <property type="entry name" value="Phosphorylase Kinase, domain 1"/>
    <property type="match status" value="1"/>
</dbReference>
<sequence>MTDFAPNPIQVLSEFQLPPTEIRSIIAWEGGLSGSEVWKVQTDQASYCLKLMPPEFSVNRLLAAHQAAHHRRRLGMTTLAGYLPASTGQTYVEANNRLWELQTWMDGLSPSVPYSAPHRKAMFHAIAEFHTYRETPPRETAISPGITTRSQLCQKWSLRHTQNQFPSLRSFGHPHWKPAIKQFLDSFVLYHTRLQTLLKSQKQERYELEDCIADPRPENFRFHEDQLTGLFDLGSMRWDNIALDVSRLASEVSSDGKVDWDFAFHAVSTLRPLTPSEERLAMIFDAANVLLTGLNWVQWLVIDERRFANCNHVSSRLSHLTARLAKIDQHTVWQLK</sequence>
<evidence type="ECO:0000313" key="3">
    <source>
        <dbReference type="Proteomes" id="UP000551616"/>
    </source>
</evidence>
<protein>
    <recommendedName>
        <fullName evidence="1">Aminoglycoside phosphotransferase domain-containing protein</fullName>
    </recommendedName>
</protein>
<dbReference type="InterPro" id="IPR002575">
    <property type="entry name" value="Aminoglycoside_PTrfase"/>
</dbReference>
<evidence type="ECO:0000313" key="2">
    <source>
        <dbReference type="EMBL" id="MBA2114025.1"/>
    </source>
</evidence>
<keyword evidence="3" id="KW-1185">Reference proteome</keyword>
<dbReference type="SUPFAM" id="SSF56112">
    <property type="entry name" value="Protein kinase-like (PK-like)"/>
    <property type="match status" value="1"/>
</dbReference>
<reference evidence="2 3" key="1">
    <citation type="submission" date="2020-05" db="EMBL/GenBank/DDBJ databases">
        <title>Bremerella alba sp. nov., a novel planctomycete isolated from the surface of the macroalga Fucus spiralis.</title>
        <authorList>
            <person name="Godinho O."/>
            <person name="Botelho R."/>
            <person name="Albuquerque L."/>
            <person name="Wiegand S."/>
            <person name="Da Costa M.S."/>
            <person name="Lobo-Da-Cunha A."/>
            <person name="Jogler C."/>
            <person name="Lage O.M."/>
        </authorList>
    </citation>
    <scope>NUCLEOTIDE SEQUENCE [LARGE SCALE GENOMIC DNA]</scope>
    <source>
        <strain evidence="2 3">FF15</strain>
    </source>
</reference>
<evidence type="ECO:0000259" key="1">
    <source>
        <dbReference type="Pfam" id="PF01636"/>
    </source>
</evidence>
<organism evidence="2 3">
    <name type="scientific">Bremerella alba</name>
    <dbReference type="NCBI Taxonomy" id="980252"/>
    <lineage>
        <taxon>Bacteria</taxon>
        <taxon>Pseudomonadati</taxon>
        <taxon>Planctomycetota</taxon>
        <taxon>Planctomycetia</taxon>
        <taxon>Pirellulales</taxon>
        <taxon>Pirellulaceae</taxon>
        <taxon>Bremerella</taxon>
    </lineage>
</organism>
<dbReference type="Gene3D" id="3.90.1200.10">
    <property type="match status" value="1"/>
</dbReference>
<feature type="domain" description="Aminoglycoside phosphotransferase" evidence="1">
    <location>
        <begin position="30"/>
        <end position="254"/>
    </location>
</feature>
<dbReference type="RefSeq" id="WP_207395490.1">
    <property type="nucleotide sequence ID" value="NZ_JABRWO010000002.1"/>
</dbReference>
<accession>A0A7V8V313</accession>
<proteinExistence type="predicted"/>